<proteinExistence type="predicted"/>
<reference evidence="2 3" key="1">
    <citation type="journal article" date="2020" name="Phytopathology">
        <title>A high-quality genome resource of Botrytis fragariae, a new and rapidly spreading fungal pathogen causing strawberry gray mold in the U.S.A.</title>
        <authorList>
            <person name="Wu Y."/>
            <person name="Saski C.A."/>
            <person name="Schnabel G."/>
            <person name="Xiao S."/>
            <person name="Hu M."/>
        </authorList>
    </citation>
    <scope>NUCLEOTIDE SEQUENCE [LARGE SCALE GENOMIC DNA]</scope>
    <source>
        <strain evidence="2 3">BVB16</strain>
    </source>
</reference>
<sequence length="164" mass="18552">MPEKGRFASATDEQLKDVKWLRAHFKELQQAQERLDIAEKTILELQTSVKELSESSSESLSCSRTIQPSSNEKSETFATELHSEVKMSSAAEHFQGQPTENAREKSERQKVSDVKQCLQNSLRREDEKVAKMTARDERTGSSSGFKMPTNISRSKEPDAKLIAF</sequence>
<protein>
    <submittedName>
        <fullName evidence="2">Uncharacterized protein</fullName>
    </submittedName>
</protein>
<evidence type="ECO:0000256" key="1">
    <source>
        <dbReference type="SAM" id="MobiDB-lite"/>
    </source>
</evidence>
<organism evidence="2 3">
    <name type="scientific">Botrytis fragariae</name>
    <dbReference type="NCBI Taxonomy" id="1964551"/>
    <lineage>
        <taxon>Eukaryota</taxon>
        <taxon>Fungi</taxon>
        <taxon>Dikarya</taxon>
        <taxon>Ascomycota</taxon>
        <taxon>Pezizomycotina</taxon>
        <taxon>Leotiomycetes</taxon>
        <taxon>Helotiales</taxon>
        <taxon>Sclerotiniaceae</taxon>
        <taxon>Botrytis</taxon>
    </lineage>
</organism>
<evidence type="ECO:0000313" key="2">
    <source>
        <dbReference type="EMBL" id="KAF5869371.1"/>
    </source>
</evidence>
<dbReference type="RefSeq" id="XP_037188320.1">
    <property type="nucleotide sequence ID" value="XM_037341508.1"/>
</dbReference>
<dbReference type="AlphaFoldDB" id="A0A8H6EEN0"/>
<dbReference type="Proteomes" id="UP000531561">
    <property type="component" value="Unassembled WGS sequence"/>
</dbReference>
<dbReference type="EMBL" id="JABFCT010000017">
    <property type="protein sequence ID" value="KAF5869371.1"/>
    <property type="molecule type" value="Genomic_DNA"/>
</dbReference>
<dbReference type="GeneID" id="59265200"/>
<accession>A0A8H6EEN0</accession>
<feature type="region of interest" description="Disordered" evidence="1">
    <location>
        <begin position="49"/>
        <end position="164"/>
    </location>
</feature>
<dbReference type="OrthoDB" id="3553135at2759"/>
<name>A0A8H6EEN0_9HELO</name>
<evidence type="ECO:0000313" key="3">
    <source>
        <dbReference type="Proteomes" id="UP000531561"/>
    </source>
</evidence>
<comment type="caution">
    <text evidence="2">The sequence shown here is derived from an EMBL/GenBank/DDBJ whole genome shotgun (WGS) entry which is preliminary data.</text>
</comment>
<feature type="compositionally biased region" description="Polar residues" evidence="1">
    <location>
        <begin position="140"/>
        <end position="152"/>
    </location>
</feature>
<feature type="compositionally biased region" description="Basic and acidic residues" evidence="1">
    <location>
        <begin position="153"/>
        <end position="164"/>
    </location>
</feature>
<feature type="compositionally biased region" description="Basic and acidic residues" evidence="1">
    <location>
        <begin position="122"/>
        <end position="139"/>
    </location>
</feature>
<keyword evidence="3" id="KW-1185">Reference proteome</keyword>
<feature type="compositionally biased region" description="Low complexity" evidence="1">
    <location>
        <begin position="54"/>
        <end position="63"/>
    </location>
</feature>
<gene>
    <name evidence="2" type="ORF">Bfra_011177</name>
</gene>
<feature type="compositionally biased region" description="Basic and acidic residues" evidence="1">
    <location>
        <begin position="101"/>
        <end position="113"/>
    </location>
</feature>